<dbReference type="Pfam" id="PF25876">
    <property type="entry name" value="HH_MFP_RND"/>
    <property type="match status" value="1"/>
</dbReference>
<proteinExistence type="inferred from homology"/>
<dbReference type="InterPro" id="IPR006143">
    <property type="entry name" value="RND_pump_MFP"/>
</dbReference>
<keyword evidence="3" id="KW-0813">Transport</keyword>
<dbReference type="SUPFAM" id="SSF111369">
    <property type="entry name" value="HlyD-like secretion proteins"/>
    <property type="match status" value="1"/>
</dbReference>
<dbReference type="Pfam" id="PF25917">
    <property type="entry name" value="BSH_RND"/>
    <property type="match status" value="1"/>
</dbReference>
<dbReference type="GO" id="GO:1990281">
    <property type="term" value="C:efflux pump complex"/>
    <property type="evidence" value="ECO:0007669"/>
    <property type="project" value="TreeGrafter"/>
</dbReference>
<dbReference type="Pfam" id="PF25954">
    <property type="entry name" value="Beta-barrel_RND_2"/>
    <property type="match status" value="1"/>
</dbReference>
<dbReference type="InterPro" id="IPR058627">
    <property type="entry name" value="MdtA-like_C"/>
</dbReference>
<dbReference type="InterPro" id="IPR058625">
    <property type="entry name" value="MdtA-like_BSH"/>
</dbReference>
<dbReference type="AlphaFoldDB" id="A0A2W1K4W2"/>
<evidence type="ECO:0000256" key="3">
    <source>
        <dbReference type="ARBA" id="ARBA00022448"/>
    </source>
</evidence>
<reference evidence="8 9" key="1">
    <citation type="submission" date="2018-06" db="EMBL/GenBank/DDBJ databases">
        <title>Draft sequence of Acidithiobacillus ferrooxidans CCM 4253.</title>
        <authorList>
            <person name="Moya-Beltran A."/>
            <person name="Castro M."/>
            <person name="Covarrubias P.C."/>
            <person name="Issotta F."/>
            <person name="Janiczek O."/>
            <person name="Mandl M."/>
            <person name="Kucera J."/>
            <person name="Quatrini R."/>
        </authorList>
    </citation>
    <scope>NUCLEOTIDE SEQUENCE [LARGE SCALE GENOMIC DNA]</scope>
    <source>
        <strain evidence="8 9">CCM 4253</strain>
    </source>
</reference>
<dbReference type="InterPro" id="IPR058624">
    <property type="entry name" value="MdtA-like_HH"/>
</dbReference>
<feature type="domain" description="CusB-like beta-barrel" evidence="6">
    <location>
        <begin position="201"/>
        <end position="274"/>
    </location>
</feature>
<dbReference type="FunFam" id="2.40.30.170:FF:000010">
    <property type="entry name" value="Efflux RND transporter periplasmic adaptor subunit"/>
    <property type="match status" value="1"/>
</dbReference>
<evidence type="ECO:0000259" key="4">
    <source>
        <dbReference type="Pfam" id="PF25876"/>
    </source>
</evidence>
<organism evidence="8 9">
    <name type="scientific">Acidithiobacillus ferrooxidans</name>
    <name type="common">Thiobacillus ferrooxidans</name>
    <dbReference type="NCBI Taxonomy" id="920"/>
    <lineage>
        <taxon>Bacteria</taxon>
        <taxon>Pseudomonadati</taxon>
        <taxon>Pseudomonadota</taxon>
        <taxon>Acidithiobacillia</taxon>
        <taxon>Acidithiobacillales</taxon>
        <taxon>Acidithiobacillaceae</taxon>
        <taxon>Acidithiobacillus</taxon>
    </lineage>
</organism>
<evidence type="ECO:0000259" key="7">
    <source>
        <dbReference type="Pfam" id="PF25967"/>
    </source>
</evidence>
<dbReference type="RefSeq" id="WP_012536818.1">
    <property type="nucleotide sequence ID" value="NZ_AP025160.1"/>
</dbReference>
<accession>A0A2W1K4W2</accession>
<evidence type="ECO:0000256" key="2">
    <source>
        <dbReference type="ARBA" id="ARBA00009477"/>
    </source>
</evidence>
<dbReference type="PANTHER" id="PTHR30469">
    <property type="entry name" value="MULTIDRUG RESISTANCE PROTEIN MDTA"/>
    <property type="match status" value="1"/>
</dbReference>
<dbReference type="OrthoDB" id="9806939at2"/>
<protein>
    <submittedName>
        <fullName evidence="8">Efflux RND transporter periplasmic adaptor subunit</fullName>
    </submittedName>
</protein>
<comment type="similarity">
    <text evidence="2">Belongs to the membrane fusion protein (MFP) (TC 8.A.1) family.</text>
</comment>
<dbReference type="Gene3D" id="2.40.30.170">
    <property type="match status" value="1"/>
</dbReference>
<dbReference type="Gene3D" id="1.10.287.470">
    <property type="entry name" value="Helix hairpin bin"/>
    <property type="match status" value="1"/>
</dbReference>
<comment type="caution">
    <text evidence="8">The sequence shown here is derived from an EMBL/GenBank/DDBJ whole genome shotgun (WGS) entry which is preliminary data.</text>
</comment>
<dbReference type="Gene3D" id="2.40.420.20">
    <property type="match status" value="1"/>
</dbReference>
<dbReference type="GO" id="GO:0015562">
    <property type="term" value="F:efflux transmembrane transporter activity"/>
    <property type="evidence" value="ECO:0007669"/>
    <property type="project" value="TreeGrafter"/>
</dbReference>
<dbReference type="Pfam" id="PF25967">
    <property type="entry name" value="RND-MFP_C"/>
    <property type="match status" value="1"/>
</dbReference>
<sequence length="363" mass="38990">MKKAFVIVILVLLILFGGIFGFKLYGNYMMHQALAHMPVPVVSVSASKVVEREWHPEVTAVGSFAAIQGVEVTPQLGGAITGIYFHSGEYVKAGTPLIQIDNSNQLAQLASDEAQRRLAQINLRRTQTLIATKAASQSQLDSAVASYQSAVAAVKNDHATLAKLAIRAPFSGYLGVRQVDLGQYIIPGTAMVDLQSWDPLFVNFTVPQSDFARIHVGTPVQVEVDSYPGQTFSGKITAMGAAINTATRQIDVQATVPNPKTILRPGMFGNVTVIEKRLEKVLTVPASAITYNTFGDFVYVVEKKTIHGKESQIALQRIVKTGIQRGSEVQILSGLRAGELVVTGGQIKLHEGSPVKIPASGKA</sequence>
<dbReference type="PANTHER" id="PTHR30469:SF11">
    <property type="entry name" value="BLL4320 PROTEIN"/>
    <property type="match status" value="1"/>
</dbReference>
<gene>
    <name evidence="8" type="ORF">DN052_00080</name>
</gene>
<evidence type="ECO:0000313" key="9">
    <source>
        <dbReference type="Proteomes" id="UP000248886"/>
    </source>
</evidence>
<comment type="subcellular location">
    <subcellularLocation>
        <location evidence="1">Cell envelope</location>
    </subcellularLocation>
</comment>
<evidence type="ECO:0000259" key="5">
    <source>
        <dbReference type="Pfam" id="PF25917"/>
    </source>
</evidence>
<dbReference type="GeneID" id="65281035"/>
<dbReference type="Gene3D" id="2.40.50.100">
    <property type="match status" value="1"/>
</dbReference>
<dbReference type="EMBL" id="QKQP01000001">
    <property type="protein sequence ID" value="PZD81520.1"/>
    <property type="molecule type" value="Genomic_DNA"/>
</dbReference>
<dbReference type="OMA" id="IRVQATI"/>
<evidence type="ECO:0000313" key="8">
    <source>
        <dbReference type="EMBL" id="PZD81520.1"/>
    </source>
</evidence>
<dbReference type="Proteomes" id="UP000248886">
    <property type="component" value="Unassembled WGS sequence"/>
</dbReference>
<evidence type="ECO:0000256" key="1">
    <source>
        <dbReference type="ARBA" id="ARBA00004196"/>
    </source>
</evidence>
<feature type="domain" description="Multidrug resistance protein MdtA-like C-terminal permuted SH3" evidence="7">
    <location>
        <begin position="281"/>
        <end position="345"/>
    </location>
</feature>
<feature type="domain" description="Multidrug resistance protein MdtA-like barrel-sandwich hybrid" evidence="5">
    <location>
        <begin position="70"/>
        <end position="190"/>
    </location>
</feature>
<name>A0A2W1K4W2_ACIFR</name>
<feature type="domain" description="Multidrug resistance protein MdtA-like alpha-helical hairpin" evidence="4">
    <location>
        <begin position="106"/>
        <end position="162"/>
    </location>
</feature>
<evidence type="ECO:0000259" key="6">
    <source>
        <dbReference type="Pfam" id="PF25954"/>
    </source>
</evidence>
<dbReference type="InterPro" id="IPR058792">
    <property type="entry name" value="Beta-barrel_RND_2"/>
</dbReference>
<dbReference type="NCBIfam" id="TIGR01730">
    <property type="entry name" value="RND_mfp"/>
    <property type="match status" value="1"/>
</dbReference>